<comment type="caution">
    <text evidence="1">The sequence shown here is derived from an EMBL/GenBank/DDBJ whole genome shotgun (WGS) entry which is preliminary data.</text>
</comment>
<accession>A0A644X2I9</accession>
<dbReference type="EMBL" id="VSSQ01001683">
    <property type="protein sequence ID" value="MPM10360.1"/>
    <property type="molecule type" value="Genomic_DNA"/>
</dbReference>
<proteinExistence type="predicted"/>
<organism evidence="1">
    <name type="scientific">bioreactor metagenome</name>
    <dbReference type="NCBI Taxonomy" id="1076179"/>
    <lineage>
        <taxon>unclassified sequences</taxon>
        <taxon>metagenomes</taxon>
        <taxon>ecological metagenomes</taxon>
    </lineage>
</organism>
<name>A0A644X2I9_9ZZZZ</name>
<sequence length="115" mass="13037">MCHVVSNQNKVKGVTATKISKLLEASQCSHVISKIFSKFIPDKHECLKIIFFNNSFNPVNQAINIKRKCFELALLGNLHNLTHEFLYTLSSITIKFSNNSIHIISRENTSILCCN</sequence>
<reference evidence="1" key="1">
    <citation type="submission" date="2019-08" db="EMBL/GenBank/DDBJ databases">
        <authorList>
            <person name="Kucharzyk K."/>
            <person name="Murdoch R.W."/>
            <person name="Higgins S."/>
            <person name="Loffler F."/>
        </authorList>
    </citation>
    <scope>NUCLEOTIDE SEQUENCE</scope>
</reference>
<dbReference type="AlphaFoldDB" id="A0A644X2I9"/>
<evidence type="ECO:0000313" key="1">
    <source>
        <dbReference type="EMBL" id="MPM10360.1"/>
    </source>
</evidence>
<protein>
    <submittedName>
        <fullName evidence="1">Uncharacterized protein</fullName>
    </submittedName>
</protein>
<gene>
    <name evidence="1" type="ORF">SDC9_56691</name>
</gene>